<dbReference type="EMBL" id="FOBV01000003">
    <property type="protein sequence ID" value="SEM45826.1"/>
    <property type="molecule type" value="Genomic_DNA"/>
</dbReference>
<evidence type="ECO:0000313" key="9">
    <source>
        <dbReference type="Proteomes" id="UP000199450"/>
    </source>
</evidence>
<dbReference type="Proteomes" id="UP000199450">
    <property type="component" value="Unassembled WGS sequence"/>
</dbReference>
<comment type="similarity">
    <text evidence="2">Belongs to the outer membrane factor (OMF) (TC 1.B.17) family.</text>
</comment>
<evidence type="ECO:0000256" key="6">
    <source>
        <dbReference type="ARBA" id="ARBA00023136"/>
    </source>
</evidence>
<dbReference type="PANTHER" id="PTHR30026:SF23">
    <property type="entry name" value="TO APRF-PUTATIVE OUTER MEMBRANE EFFLUX PROTEIN OR SECRETED ALKALINE PHOSPHATASE-RELATED"/>
    <property type="match status" value="1"/>
</dbReference>
<dbReference type="STRING" id="295069.SAMN05421856_103347"/>
<keyword evidence="5" id="KW-0812">Transmembrane</keyword>
<sequence length="430" mass="48258">MLVMGFLSISTTYAQQSQERKISVEELFELAKENHPSLSVSKADILIAKQGVEVAKNAQLPTFNAALQGYYLGNALILDKDFSNSTRVDMPHFGNTFSVDASQLIWKGGLVKNGIKAQSLKEELTELNYQSNEQSIKLLVLGYYLDLYKLLNQKGVFQQNIQLAEQRLQNINKFYNQGMVTRNDVIRGELQLSNLKLALQVVENNSQILNKQLTTALGLSESTQIVPDETLISNVPKALLMDDYRAFAQNHPTVLMTKKAVDIYETSEKITRAEMMPSLSAFAGNRLARPITTTSPAMDMYTNGWSAGLSLNFNIDALYKTPKKIKQVRFEIDKAIAQSTEVEQMIDVAVNAAYIKYNEAVTQNNTLETNKNLADENYRIMNSKYNNQLAILLDLIDASNQKLDAELQFANSAINIVYAYYKLLKESGNL</sequence>
<dbReference type="GO" id="GO:0015562">
    <property type="term" value="F:efflux transmembrane transporter activity"/>
    <property type="evidence" value="ECO:0007669"/>
    <property type="project" value="InterPro"/>
</dbReference>
<proteinExistence type="inferred from homology"/>
<dbReference type="SUPFAM" id="SSF56954">
    <property type="entry name" value="Outer membrane efflux proteins (OEP)"/>
    <property type="match status" value="1"/>
</dbReference>
<dbReference type="GO" id="GO:0015288">
    <property type="term" value="F:porin activity"/>
    <property type="evidence" value="ECO:0007669"/>
    <property type="project" value="TreeGrafter"/>
</dbReference>
<keyword evidence="6" id="KW-0472">Membrane</keyword>
<dbReference type="AlphaFoldDB" id="A0A1H7YHV6"/>
<dbReference type="InterPro" id="IPR003423">
    <property type="entry name" value="OMP_efflux"/>
</dbReference>
<evidence type="ECO:0000256" key="3">
    <source>
        <dbReference type="ARBA" id="ARBA00022448"/>
    </source>
</evidence>
<gene>
    <name evidence="8" type="ORF">SAMN05421856_103347</name>
</gene>
<evidence type="ECO:0000256" key="5">
    <source>
        <dbReference type="ARBA" id="ARBA00022692"/>
    </source>
</evidence>
<keyword evidence="7" id="KW-0998">Cell outer membrane</keyword>
<dbReference type="PANTHER" id="PTHR30026">
    <property type="entry name" value="OUTER MEMBRANE PROTEIN TOLC"/>
    <property type="match status" value="1"/>
</dbReference>
<keyword evidence="4" id="KW-1134">Transmembrane beta strand</keyword>
<protein>
    <submittedName>
        <fullName evidence="8">Outer membrane protein TolC</fullName>
    </submittedName>
</protein>
<organism evidence="8 9">
    <name type="scientific">Chryseobacterium taichungense</name>
    <dbReference type="NCBI Taxonomy" id="295069"/>
    <lineage>
        <taxon>Bacteria</taxon>
        <taxon>Pseudomonadati</taxon>
        <taxon>Bacteroidota</taxon>
        <taxon>Flavobacteriia</taxon>
        <taxon>Flavobacteriales</taxon>
        <taxon>Weeksellaceae</taxon>
        <taxon>Chryseobacterium group</taxon>
        <taxon>Chryseobacterium</taxon>
    </lineage>
</organism>
<dbReference type="GO" id="GO:1990281">
    <property type="term" value="C:efflux pump complex"/>
    <property type="evidence" value="ECO:0007669"/>
    <property type="project" value="TreeGrafter"/>
</dbReference>
<dbReference type="Gene3D" id="1.20.1600.10">
    <property type="entry name" value="Outer membrane efflux proteins (OEP)"/>
    <property type="match status" value="1"/>
</dbReference>
<dbReference type="Pfam" id="PF02321">
    <property type="entry name" value="OEP"/>
    <property type="match status" value="2"/>
</dbReference>
<evidence type="ECO:0000313" key="8">
    <source>
        <dbReference type="EMBL" id="SEM45826.1"/>
    </source>
</evidence>
<evidence type="ECO:0000256" key="1">
    <source>
        <dbReference type="ARBA" id="ARBA00004442"/>
    </source>
</evidence>
<evidence type="ECO:0000256" key="7">
    <source>
        <dbReference type="ARBA" id="ARBA00023237"/>
    </source>
</evidence>
<evidence type="ECO:0000256" key="4">
    <source>
        <dbReference type="ARBA" id="ARBA00022452"/>
    </source>
</evidence>
<keyword evidence="3" id="KW-0813">Transport</keyword>
<dbReference type="GO" id="GO:0009279">
    <property type="term" value="C:cell outer membrane"/>
    <property type="evidence" value="ECO:0007669"/>
    <property type="project" value="UniProtKB-SubCell"/>
</dbReference>
<keyword evidence="9" id="KW-1185">Reference proteome</keyword>
<dbReference type="InterPro" id="IPR051906">
    <property type="entry name" value="TolC-like"/>
</dbReference>
<accession>A0A1H7YHV6</accession>
<comment type="subcellular location">
    <subcellularLocation>
        <location evidence="1">Cell outer membrane</location>
    </subcellularLocation>
</comment>
<reference evidence="9" key="1">
    <citation type="submission" date="2016-10" db="EMBL/GenBank/DDBJ databases">
        <authorList>
            <person name="Varghese N."/>
            <person name="Submissions S."/>
        </authorList>
    </citation>
    <scope>NUCLEOTIDE SEQUENCE [LARGE SCALE GENOMIC DNA]</scope>
    <source>
        <strain evidence="9">DSM 17453</strain>
    </source>
</reference>
<evidence type="ECO:0000256" key="2">
    <source>
        <dbReference type="ARBA" id="ARBA00007613"/>
    </source>
</evidence>
<name>A0A1H7YHV6_9FLAO</name>